<dbReference type="Proteomes" id="UP000018468">
    <property type="component" value="Linkage group LG10"/>
</dbReference>
<proteinExistence type="predicted"/>
<evidence type="ECO:0000313" key="6">
    <source>
        <dbReference type="Proteomes" id="UP000018468"/>
    </source>
</evidence>
<keyword evidence="6" id="KW-1185">Reference proteome</keyword>
<feature type="region of interest" description="Disordered" evidence="1">
    <location>
        <begin position="341"/>
        <end position="369"/>
    </location>
</feature>
<organism evidence="5 6">
    <name type="scientific">Lepisosteus oculatus</name>
    <name type="common">Spotted gar</name>
    <dbReference type="NCBI Taxonomy" id="7918"/>
    <lineage>
        <taxon>Eukaryota</taxon>
        <taxon>Metazoa</taxon>
        <taxon>Chordata</taxon>
        <taxon>Craniata</taxon>
        <taxon>Vertebrata</taxon>
        <taxon>Euteleostomi</taxon>
        <taxon>Actinopterygii</taxon>
        <taxon>Neopterygii</taxon>
        <taxon>Holostei</taxon>
        <taxon>Semionotiformes</taxon>
        <taxon>Lepisosteidae</taxon>
        <taxon>Lepisosteus</taxon>
    </lineage>
</organism>
<evidence type="ECO:0000256" key="3">
    <source>
        <dbReference type="SAM" id="SignalP"/>
    </source>
</evidence>
<dbReference type="GO" id="GO:0016020">
    <property type="term" value="C:membrane"/>
    <property type="evidence" value="ECO:0007669"/>
    <property type="project" value="InterPro"/>
</dbReference>
<dbReference type="Ensembl" id="ENSLOCT00000016528.1">
    <property type="protein sequence ID" value="ENSLOCP00000016498.1"/>
    <property type="gene ID" value="ENSLOCG00000013384.1"/>
</dbReference>
<reference evidence="6" key="1">
    <citation type="submission" date="2011-12" db="EMBL/GenBank/DDBJ databases">
        <title>The Draft Genome of Lepisosteus oculatus.</title>
        <authorList>
            <consortium name="The Broad Institute Genome Assembly &amp; Analysis Group"/>
            <consortium name="Computational R&amp;D Group"/>
            <consortium name="and Sequencing Platform"/>
            <person name="Di Palma F."/>
            <person name="Alfoldi J."/>
            <person name="Johnson J."/>
            <person name="Berlin A."/>
            <person name="Gnerre S."/>
            <person name="Jaffe D."/>
            <person name="MacCallum I."/>
            <person name="Young S."/>
            <person name="Walker B.J."/>
            <person name="Lander E.S."/>
            <person name="Lindblad-Toh K."/>
        </authorList>
    </citation>
    <scope>NUCLEOTIDE SEQUENCE [LARGE SCALE GENOMIC DNA]</scope>
</reference>
<dbReference type="PANTHER" id="PTHR15343">
    <property type="entry name" value="CD7"/>
    <property type="match status" value="1"/>
</dbReference>
<dbReference type="GO" id="GO:0002250">
    <property type="term" value="P:adaptive immune response"/>
    <property type="evidence" value="ECO:0007669"/>
    <property type="project" value="InterPro"/>
</dbReference>
<dbReference type="SMART" id="SM00406">
    <property type="entry name" value="IGv"/>
    <property type="match status" value="2"/>
</dbReference>
<dbReference type="SUPFAM" id="SSF48726">
    <property type="entry name" value="Immunoglobulin"/>
    <property type="match status" value="2"/>
</dbReference>
<protein>
    <recommendedName>
        <fullName evidence="4">Ig-like domain-containing protein</fullName>
    </recommendedName>
</protein>
<keyword evidence="3" id="KW-0732">Signal</keyword>
<feature type="domain" description="Ig-like" evidence="4">
    <location>
        <begin position="13"/>
        <end position="126"/>
    </location>
</feature>
<reference evidence="5" key="2">
    <citation type="submission" date="2025-08" db="UniProtKB">
        <authorList>
            <consortium name="Ensembl"/>
        </authorList>
    </citation>
    <scope>IDENTIFICATION</scope>
</reference>
<dbReference type="Bgee" id="ENSLOCG00000013384">
    <property type="expression patterns" value="Expressed in pharyngeal gill and 12 other cell types or tissues"/>
</dbReference>
<name>W5N789_LEPOC</name>
<dbReference type="InterPro" id="IPR013106">
    <property type="entry name" value="Ig_V-set"/>
</dbReference>
<sequence>VAVACCLVCFFLPSLSDLGVLSDVVYLKRQEGGSVQISCLSQDRSTSSIGFYLRKKCQNPEKEVLFLRSGARDRTVSPSFRDRLQLEGEPRENELNVTISLLQHGDTGLYHCEFIYEGSPLDRHVSGERDFFVFVERAEEMLSVEVVPLQTREGDSAVIPCPAEGTDSFMDGFCLKRKRTGAEVEVLYHSREQRHNGHNGLHQSRLQFERELSTQTYKLTISNLQRNESALYSCELLRPGKQENKRILGRRTYFISVQAEPVCSCSSYPPLLYAISGGMALLLLIVAVLFGAHYGKQCCRSKPRAPVPIYEEMSGAKSPRRRAPCSFPDSSLLQETDTSVYVNPHARPRPPPHENYYVSPSHVPADSKD</sequence>
<dbReference type="InterPro" id="IPR036179">
    <property type="entry name" value="Ig-like_dom_sf"/>
</dbReference>
<keyword evidence="2" id="KW-1133">Transmembrane helix</keyword>
<dbReference type="InterPro" id="IPR007110">
    <property type="entry name" value="Ig-like_dom"/>
</dbReference>
<dbReference type="SMART" id="SM00409">
    <property type="entry name" value="IG"/>
    <property type="match status" value="2"/>
</dbReference>
<dbReference type="AlphaFoldDB" id="W5N789"/>
<evidence type="ECO:0000256" key="1">
    <source>
        <dbReference type="SAM" id="MobiDB-lite"/>
    </source>
</evidence>
<dbReference type="eggNOG" id="ENOG502S2S7">
    <property type="taxonomic scope" value="Eukaryota"/>
</dbReference>
<reference evidence="5" key="3">
    <citation type="submission" date="2025-09" db="UniProtKB">
        <authorList>
            <consortium name="Ensembl"/>
        </authorList>
    </citation>
    <scope>IDENTIFICATION</scope>
</reference>
<dbReference type="Pfam" id="PF07686">
    <property type="entry name" value="V-set"/>
    <property type="match status" value="1"/>
</dbReference>
<dbReference type="InterPro" id="IPR039090">
    <property type="entry name" value="CD7"/>
</dbReference>
<feature type="chain" id="PRO_5004867318" description="Ig-like domain-containing protein" evidence="3">
    <location>
        <begin position="17"/>
        <end position="369"/>
    </location>
</feature>
<evidence type="ECO:0000313" key="5">
    <source>
        <dbReference type="Ensembl" id="ENSLOCP00000016498.1"/>
    </source>
</evidence>
<dbReference type="GeneTree" id="ENSGT00530000069385"/>
<dbReference type="InParanoid" id="W5N789"/>
<dbReference type="HOGENOM" id="CLU_743870_0_0_1"/>
<dbReference type="PROSITE" id="PS50835">
    <property type="entry name" value="IG_LIKE"/>
    <property type="match status" value="1"/>
</dbReference>
<keyword evidence="2" id="KW-0472">Membrane</keyword>
<dbReference type="Gene3D" id="2.60.40.10">
    <property type="entry name" value="Immunoglobulins"/>
    <property type="match status" value="2"/>
</dbReference>
<keyword evidence="2" id="KW-0812">Transmembrane</keyword>
<dbReference type="EMBL" id="AHAT01000438">
    <property type="status" value="NOT_ANNOTATED_CDS"/>
    <property type="molecule type" value="Genomic_DNA"/>
</dbReference>
<feature type="transmembrane region" description="Helical" evidence="2">
    <location>
        <begin position="271"/>
        <end position="294"/>
    </location>
</feature>
<evidence type="ECO:0000259" key="4">
    <source>
        <dbReference type="PROSITE" id="PS50835"/>
    </source>
</evidence>
<feature type="signal peptide" evidence="3">
    <location>
        <begin position="1"/>
        <end position="16"/>
    </location>
</feature>
<dbReference type="FunCoup" id="W5N789">
    <property type="interactions" value="28"/>
</dbReference>
<accession>W5N789</accession>
<dbReference type="InterPro" id="IPR013783">
    <property type="entry name" value="Ig-like_fold"/>
</dbReference>
<dbReference type="InterPro" id="IPR003599">
    <property type="entry name" value="Ig_sub"/>
</dbReference>
<dbReference type="OMA" id="ENHYERP"/>
<dbReference type="GO" id="GO:0038023">
    <property type="term" value="F:signaling receptor activity"/>
    <property type="evidence" value="ECO:0007669"/>
    <property type="project" value="InterPro"/>
</dbReference>
<dbReference type="PANTHER" id="PTHR15343:SF1">
    <property type="entry name" value="CD7 ANTIGEN-LIKE"/>
    <property type="match status" value="1"/>
</dbReference>
<evidence type="ECO:0000256" key="2">
    <source>
        <dbReference type="SAM" id="Phobius"/>
    </source>
</evidence>